<organism evidence="10 11">
    <name type="scientific">Phyllosticta citriasiana</name>
    <dbReference type="NCBI Taxonomy" id="595635"/>
    <lineage>
        <taxon>Eukaryota</taxon>
        <taxon>Fungi</taxon>
        <taxon>Dikarya</taxon>
        <taxon>Ascomycota</taxon>
        <taxon>Pezizomycotina</taxon>
        <taxon>Dothideomycetes</taxon>
        <taxon>Dothideomycetes incertae sedis</taxon>
        <taxon>Botryosphaeriales</taxon>
        <taxon>Phyllostictaceae</taxon>
        <taxon>Phyllosticta</taxon>
    </lineage>
</organism>
<comment type="subcellular location">
    <subcellularLocation>
        <location evidence="1">Membrane</location>
        <topology evidence="1">Multi-pass membrane protein</topology>
    </subcellularLocation>
</comment>
<comment type="caution">
    <text evidence="10">The sequence shown here is derived from an EMBL/GenBank/DDBJ whole genome shotgun (WGS) entry which is preliminary data.</text>
</comment>
<comment type="similarity">
    <text evidence="2 7">Belongs to the purine-cytosine permease (2.A.39) family.</text>
</comment>
<feature type="transmembrane region" description="Helical" evidence="9">
    <location>
        <begin position="336"/>
        <end position="360"/>
    </location>
</feature>
<evidence type="ECO:0000256" key="2">
    <source>
        <dbReference type="ARBA" id="ARBA00008974"/>
    </source>
</evidence>
<keyword evidence="3 7" id="KW-0813">Transport</keyword>
<feature type="region of interest" description="Disordered" evidence="8">
    <location>
        <begin position="1"/>
        <end position="21"/>
    </location>
</feature>
<evidence type="ECO:0000256" key="9">
    <source>
        <dbReference type="SAM" id="Phobius"/>
    </source>
</evidence>
<dbReference type="Pfam" id="PF02133">
    <property type="entry name" value="Transp_cyt_pur"/>
    <property type="match status" value="1"/>
</dbReference>
<feature type="transmembrane region" description="Helical" evidence="9">
    <location>
        <begin position="116"/>
        <end position="135"/>
    </location>
</feature>
<protein>
    <submittedName>
        <fullName evidence="10">Permease for cytosine/purines, uracil, thiamine, allantoin-domain-containing protein</fullName>
    </submittedName>
</protein>
<feature type="transmembrane region" description="Helical" evidence="9">
    <location>
        <begin position="191"/>
        <end position="215"/>
    </location>
</feature>
<name>A0ABR1KFQ4_9PEZI</name>
<dbReference type="Proteomes" id="UP001363622">
    <property type="component" value="Unassembled WGS sequence"/>
</dbReference>
<gene>
    <name evidence="10" type="ORF">IWZ03DRAFT_243711</name>
</gene>
<evidence type="ECO:0000256" key="3">
    <source>
        <dbReference type="ARBA" id="ARBA00022448"/>
    </source>
</evidence>
<feature type="transmembrane region" description="Helical" evidence="9">
    <location>
        <begin position="221"/>
        <end position="243"/>
    </location>
</feature>
<evidence type="ECO:0000256" key="5">
    <source>
        <dbReference type="ARBA" id="ARBA00022989"/>
    </source>
</evidence>
<keyword evidence="11" id="KW-1185">Reference proteome</keyword>
<keyword evidence="4 9" id="KW-0812">Transmembrane</keyword>
<dbReference type="PANTHER" id="PTHR31806">
    <property type="entry name" value="PURINE-CYTOSINE PERMEASE FCY2-RELATED"/>
    <property type="match status" value="1"/>
</dbReference>
<proteinExistence type="inferred from homology"/>
<dbReference type="PANTHER" id="PTHR31806:SF8">
    <property type="entry name" value="TRANSPORTER, PUTATIVE (AFU_ORTHOLOGUE AFUA_2G03000)-RELATED"/>
    <property type="match status" value="1"/>
</dbReference>
<evidence type="ECO:0000256" key="8">
    <source>
        <dbReference type="SAM" id="MobiDB-lite"/>
    </source>
</evidence>
<accession>A0ABR1KFQ4</accession>
<feature type="transmembrane region" description="Helical" evidence="9">
    <location>
        <begin position="85"/>
        <end position="104"/>
    </location>
</feature>
<dbReference type="InterPro" id="IPR026030">
    <property type="entry name" value="Pur-cyt_permease_Fcy2/21/22"/>
</dbReference>
<dbReference type="EMBL" id="JBBPHU010000009">
    <property type="protein sequence ID" value="KAK7513879.1"/>
    <property type="molecule type" value="Genomic_DNA"/>
</dbReference>
<feature type="transmembrane region" description="Helical" evidence="9">
    <location>
        <begin position="458"/>
        <end position="481"/>
    </location>
</feature>
<dbReference type="Gene3D" id="1.10.4160.10">
    <property type="entry name" value="Hydantoin permease"/>
    <property type="match status" value="1"/>
</dbReference>
<dbReference type="PIRSF" id="PIRSF002744">
    <property type="entry name" value="Pur-cyt_permease"/>
    <property type="match status" value="1"/>
</dbReference>
<evidence type="ECO:0000256" key="1">
    <source>
        <dbReference type="ARBA" id="ARBA00004141"/>
    </source>
</evidence>
<keyword evidence="6 7" id="KW-0472">Membrane</keyword>
<keyword evidence="5 9" id="KW-1133">Transmembrane helix</keyword>
<feature type="transmembrane region" description="Helical" evidence="9">
    <location>
        <begin position="155"/>
        <end position="179"/>
    </location>
</feature>
<sequence length="521" mass="56807">MSSLRVPGAPDAEKGVLPCLPMPDKTPSATDYKDASPPATAEKGKSWITTVEATLTEYNFETRGIQRVEEHERHDLRTLGYSHVAILWFAINLAANNITLGMLGPAVYSLGFKDSCLCAVFGMMVGCLATSYTAIFGPRSGNRTMIFSRYTMGWFPSRVVVVLNIIVLLGYSLIDCVVAGQVLSHVSSSNMSIVVGIVIVAIVTWFVTTFGYSVFHHYERYAWFPQLVVLSILAGVAGPKFDISTPSSAPDTRTLIGNRISFFSLCLSAAVTYSGEAGDYLVYYPSNTPGWKVFAVTFTGLTSSFTMVYILGIGLASGIKNHQEWGAAYETSQGALIVEAFAPLGGFGKFCGVVIALGLISNLIPPTYSAGVDVQILGSWAERVPRALWNTAGVIIYTVCAAVGRAHLSDIFTNFLALMGYWVSIWIALTLEEHVLFRWKNGFDWTAWNKKDRLPNGYAAFTAFVVGWVGAIMCMAQAWYIGPIARQIGQDGGDLGNYVGFGFAAAVYPPLRWLEIKKFER</sequence>
<evidence type="ECO:0000313" key="11">
    <source>
        <dbReference type="Proteomes" id="UP001363622"/>
    </source>
</evidence>
<dbReference type="InterPro" id="IPR001248">
    <property type="entry name" value="Pur-cyt_permease"/>
</dbReference>
<evidence type="ECO:0000256" key="7">
    <source>
        <dbReference type="PIRNR" id="PIRNR002744"/>
    </source>
</evidence>
<feature type="transmembrane region" description="Helical" evidence="9">
    <location>
        <begin position="411"/>
        <end position="429"/>
    </location>
</feature>
<evidence type="ECO:0000313" key="10">
    <source>
        <dbReference type="EMBL" id="KAK7513879.1"/>
    </source>
</evidence>
<evidence type="ECO:0000256" key="4">
    <source>
        <dbReference type="ARBA" id="ARBA00022692"/>
    </source>
</evidence>
<feature type="transmembrane region" description="Helical" evidence="9">
    <location>
        <begin position="293"/>
        <end position="315"/>
    </location>
</feature>
<evidence type="ECO:0000256" key="6">
    <source>
        <dbReference type="ARBA" id="ARBA00023136"/>
    </source>
</evidence>
<reference evidence="10 11" key="1">
    <citation type="submission" date="2024-04" db="EMBL/GenBank/DDBJ databases">
        <title>Phyllosticta paracitricarpa is synonymous to the EU quarantine fungus P. citricarpa based on phylogenomic analyses.</title>
        <authorList>
            <consortium name="Lawrence Berkeley National Laboratory"/>
            <person name="Van Ingen-Buijs V.A."/>
            <person name="Van Westerhoven A.C."/>
            <person name="Haridas S."/>
            <person name="Skiadas P."/>
            <person name="Martin F."/>
            <person name="Groenewald J.Z."/>
            <person name="Crous P.W."/>
            <person name="Seidl M.F."/>
        </authorList>
    </citation>
    <scope>NUCLEOTIDE SEQUENCE [LARGE SCALE GENOMIC DNA]</scope>
    <source>
        <strain evidence="10 11">CBS 123371</strain>
    </source>
</reference>